<dbReference type="GO" id="GO:0006355">
    <property type="term" value="P:regulation of DNA-templated transcription"/>
    <property type="evidence" value="ECO:0007669"/>
    <property type="project" value="InterPro"/>
</dbReference>
<dbReference type="PROSITE" id="PS50112">
    <property type="entry name" value="PAS"/>
    <property type="match status" value="2"/>
</dbReference>
<dbReference type="Pfam" id="PF13426">
    <property type="entry name" value="PAS_9"/>
    <property type="match status" value="1"/>
</dbReference>
<dbReference type="InterPro" id="IPR013767">
    <property type="entry name" value="PAS_fold"/>
</dbReference>
<feature type="domain" description="EAL" evidence="4">
    <location>
        <begin position="761"/>
        <end position="1017"/>
    </location>
</feature>
<dbReference type="InterPro" id="IPR000160">
    <property type="entry name" value="GGDEF_dom"/>
</dbReference>
<dbReference type="CDD" id="cd01948">
    <property type="entry name" value="EAL"/>
    <property type="match status" value="1"/>
</dbReference>
<dbReference type="Gene3D" id="3.30.450.20">
    <property type="entry name" value="PAS domain"/>
    <property type="match status" value="2"/>
</dbReference>
<feature type="transmembrane region" description="Helical" evidence="1">
    <location>
        <begin position="306"/>
        <end position="325"/>
    </location>
</feature>
<dbReference type="NCBIfam" id="TIGR00254">
    <property type="entry name" value="GGDEF"/>
    <property type="match status" value="1"/>
</dbReference>
<dbReference type="Pfam" id="PF00990">
    <property type="entry name" value="GGDEF"/>
    <property type="match status" value="1"/>
</dbReference>
<dbReference type="Pfam" id="PF00989">
    <property type="entry name" value="PAS"/>
    <property type="match status" value="1"/>
</dbReference>
<keyword evidence="1" id="KW-0812">Transmembrane</keyword>
<dbReference type="SUPFAM" id="SSF55073">
    <property type="entry name" value="Nucleotide cyclase"/>
    <property type="match status" value="1"/>
</dbReference>
<dbReference type="PROSITE" id="PS50887">
    <property type="entry name" value="GGDEF"/>
    <property type="match status" value="1"/>
</dbReference>
<dbReference type="InterPro" id="IPR052155">
    <property type="entry name" value="Biofilm_reg_signaling"/>
</dbReference>
<evidence type="ECO:0000259" key="3">
    <source>
        <dbReference type="PROSITE" id="PS50113"/>
    </source>
</evidence>
<feature type="domain" description="GGDEF" evidence="5">
    <location>
        <begin position="619"/>
        <end position="752"/>
    </location>
</feature>
<dbReference type="PROSITE" id="PS50113">
    <property type="entry name" value="PAC"/>
    <property type="match status" value="1"/>
</dbReference>
<dbReference type="Gene3D" id="3.30.70.270">
    <property type="match status" value="1"/>
</dbReference>
<accession>A0A7X0PLV1</accession>
<dbReference type="InterPro" id="IPR000700">
    <property type="entry name" value="PAS-assoc_C"/>
</dbReference>
<evidence type="ECO:0000259" key="2">
    <source>
        <dbReference type="PROSITE" id="PS50112"/>
    </source>
</evidence>
<dbReference type="InterPro" id="IPR029787">
    <property type="entry name" value="Nucleotide_cyclase"/>
</dbReference>
<dbReference type="InterPro" id="IPR035965">
    <property type="entry name" value="PAS-like_dom_sf"/>
</dbReference>
<dbReference type="RefSeq" id="WP_221480441.1">
    <property type="nucleotide sequence ID" value="NZ_JACHLK010000026.1"/>
</dbReference>
<evidence type="ECO:0000259" key="5">
    <source>
        <dbReference type="PROSITE" id="PS50887"/>
    </source>
</evidence>
<comment type="caution">
    <text evidence="6">The sequence shown here is derived from an EMBL/GenBank/DDBJ whole genome shotgun (WGS) entry which is preliminary data.</text>
</comment>
<dbReference type="PANTHER" id="PTHR44757">
    <property type="entry name" value="DIGUANYLATE CYCLASE DGCP"/>
    <property type="match status" value="1"/>
</dbReference>
<dbReference type="SMART" id="SM00267">
    <property type="entry name" value="GGDEF"/>
    <property type="match status" value="1"/>
</dbReference>
<evidence type="ECO:0000313" key="6">
    <source>
        <dbReference type="EMBL" id="MBB6563992.1"/>
    </source>
</evidence>
<dbReference type="InterPro" id="IPR000014">
    <property type="entry name" value="PAS"/>
</dbReference>
<dbReference type="SUPFAM" id="SSF141868">
    <property type="entry name" value="EAL domain-like"/>
    <property type="match status" value="1"/>
</dbReference>
<evidence type="ECO:0000259" key="4">
    <source>
        <dbReference type="PROSITE" id="PS50883"/>
    </source>
</evidence>
<dbReference type="AlphaFoldDB" id="A0A7X0PLV1"/>
<gene>
    <name evidence="6" type="ORF">HNP48_006718</name>
</gene>
<dbReference type="SUPFAM" id="SSF55785">
    <property type="entry name" value="PYP-like sensor domain (PAS domain)"/>
    <property type="match status" value="2"/>
</dbReference>
<dbReference type="PROSITE" id="PS50883">
    <property type="entry name" value="EAL"/>
    <property type="match status" value="1"/>
</dbReference>
<keyword evidence="7" id="KW-1185">Reference proteome</keyword>
<dbReference type="CDD" id="cd00130">
    <property type="entry name" value="PAS"/>
    <property type="match status" value="2"/>
</dbReference>
<dbReference type="SMART" id="SM00052">
    <property type="entry name" value="EAL"/>
    <property type="match status" value="1"/>
</dbReference>
<keyword evidence="1" id="KW-0472">Membrane</keyword>
<dbReference type="Pfam" id="PF00563">
    <property type="entry name" value="EAL"/>
    <property type="match status" value="1"/>
</dbReference>
<dbReference type="InterPro" id="IPR001633">
    <property type="entry name" value="EAL_dom"/>
</dbReference>
<dbReference type="InterPro" id="IPR035919">
    <property type="entry name" value="EAL_sf"/>
</dbReference>
<evidence type="ECO:0000256" key="1">
    <source>
        <dbReference type="SAM" id="Phobius"/>
    </source>
</evidence>
<dbReference type="FunFam" id="3.20.20.450:FF:000001">
    <property type="entry name" value="Cyclic di-GMP phosphodiesterase yahA"/>
    <property type="match status" value="1"/>
</dbReference>
<name>A0A7X0PLV1_9BURK</name>
<reference evidence="6 7" key="1">
    <citation type="submission" date="2020-08" db="EMBL/GenBank/DDBJ databases">
        <title>Functional genomics of gut bacteria from endangered species of beetles.</title>
        <authorList>
            <person name="Carlos-Shanley C."/>
        </authorList>
    </citation>
    <scope>NUCLEOTIDE SEQUENCE [LARGE SCALE GENOMIC DNA]</scope>
    <source>
        <strain evidence="6 7">S00198</strain>
    </source>
</reference>
<feature type="domain" description="PAC" evidence="3">
    <location>
        <begin position="531"/>
        <end position="583"/>
    </location>
</feature>
<keyword evidence="1" id="KW-1133">Transmembrane helix</keyword>
<dbReference type="Proteomes" id="UP000575083">
    <property type="component" value="Unassembled WGS sequence"/>
</dbReference>
<dbReference type="CDD" id="cd01949">
    <property type="entry name" value="GGDEF"/>
    <property type="match status" value="1"/>
</dbReference>
<feature type="domain" description="PAS" evidence="2">
    <location>
        <begin position="340"/>
        <end position="409"/>
    </location>
</feature>
<dbReference type="SMART" id="SM00091">
    <property type="entry name" value="PAS"/>
    <property type="match status" value="2"/>
</dbReference>
<dbReference type="InterPro" id="IPR001610">
    <property type="entry name" value="PAC"/>
</dbReference>
<feature type="domain" description="PAS" evidence="2">
    <location>
        <begin position="459"/>
        <end position="507"/>
    </location>
</feature>
<dbReference type="Gene3D" id="3.20.20.450">
    <property type="entry name" value="EAL domain"/>
    <property type="match status" value="1"/>
</dbReference>
<sequence length="1027" mass="111412">MSGGTLAGAPDTAPAPWRARWLVPLVFAAFVAGVIALGLALHLQAKRSAELSAWDSLRVTSELSAHSLDTWLAERTADADAIGTSALLVQALAHWRHAGAGHADAEALLLRHVERMQHLYAYRTVAIIDRQSGAAAFSSGAALDAGQTGQLARTEAGSRAQWIELGEGSDTGLRLGLVRNITDGVQQTGLVLYLEMDPRWLVDSLTKARPANWGGETLLVRRGAQGLQLLSPAGGARPLAVRPRQARESVESLLTAAGAPSQAQGPNRDGALVLARREAILLPGWTVVSQMPEKAVYAAIEDRTHVLVAGVLALLLLGSLLYATWRRGDHHRHAAREAGLRRHYEHMLRGSADIFLLTDHEGTILDVSQAAADVYGYPREQLIGMGAQRMRPPAHAAEQAALLDAMEPGESKHIRIPRLRADGSTFLLEGTVGCFESDGKRYFVGIGRDVTRQAQVDMQLRVAASFFERSAAAIVVGDRDKRIVSINPHLTKITGYTLADLQGQPTVVLNAGLDPAVVERARAILQTEDFWEGEVHIRRKDGTVFPARLLVCAHRGADGQVEQHVDFFTDLTRLKQAESQAEYLAIHDPVTGLPNRARLEQDLPQYIAAVQAQAAPGHHSLSLALVNLDRFKGINESFGYAQGDALLVQVAERLRGLCSDLKGLYRYGGDEFMLVLAGNPVTHALLISQVRALLAPPIRLGLQEHPVSPTASIGIASYPEHAQNAEDLLHNVEAAMRIAKAHGRNTWRLYAPEMNASAYDDMLLAVDLRQAIDVGELELHLQPQFTLAQGQPVGMEALLRWTHRTRGPVSPARFIPIAESSGMIAEIGNWVLREAARIWSRWRSEGLVPLPIAVNLSAVQFQAPDFLHEVGRVLSEFDLPAGALEMELTEGTLMANTDAAVETLHQLVGKGIQIAIDDFGTGYSSLSYLRRFPVSKLKIDRSFVLDLGKHGNEGAEAIASAVIAMAKSLQLRVIAEGVETAEQRDFLKDHGCDEVQGYLYARPMSVEAATALLAQRARSAQPQGDMA</sequence>
<organism evidence="6 7">
    <name type="scientific">Acidovorax soli</name>
    <dbReference type="NCBI Taxonomy" id="592050"/>
    <lineage>
        <taxon>Bacteria</taxon>
        <taxon>Pseudomonadati</taxon>
        <taxon>Pseudomonadota</taxon>
        <taxon>Betaproteobacteria</taxon>
        <taxon>Burkholderiales</taxon>
        <taxon>Comamonadaceae</taxon>
        <taxon>Acidovorax</taxon>
    </lineage>
</organism>
<dbReference type="EMBL" id="JACHLK010000026">
    <property type="protein sequence ID" value="MBB6563992.1"/>
    <property type="molecule type" value="Genomic_DNA"/>
</dbReference>
<dbReference type="InterPro" id="IPR043128">
    <property type="entry name" value="Rev_trsase/Diguanyl_cyclase"/>
</dbReference>
<proteinExistence type="predicted"/>
<protein>
    <submittedName>
        <fullName evidence="6">Diguanylate cyclase (GGDEF)-like protein/PAS domain S-box-containing protein</fullName>
    </submittedName>
</protein>
<dbReference type="PANTHER" id="PTHR44757:SF2">
    <property type="entry name" value="BIOFILM ARCHITECTURE MAINTENANCE PROTEIN MBAA"/>
    <property type="match status" value="1"/>
</dbReference>
<dbReference type="SMART" id="SM00086">
    <property type="entry name" value="PAC"/>
    <property type="match status" value="2"/>
</dbReference>
<feature type="transmembrane region" description="Helical" evidence="1">
    <location>
        <begin position="21"/>
        <end position="41"/>
    </location>
</feature>
<dbReference type="NCBIfam" id="TIGR00229">
    <property type="entry name" value="sensory_box"/>
    <property type="match status" value="2"/>
</dbReference>
<evidence type="ECO:0000313" key="7">
    <source>
        <dbReference type="Proteomes" id="UP000575083"/>
    </source>
</evidence>